<comment type="caution">
    <text evidence="1">The sequence shown here is derived from an EMBL/GenBank/DDBJ whole genome shotgun (WGS) entry which is preliminary data.</text>
</comment>
<sequence length="379" mass="43608">MAAEAETMIRDYSWDTFTNHELVSQPRNLTDYGANTPVIGDDVYPDSMTLAWNCMENKLVQMLSEYLVRKRNEALQSRYHLLLRLLFQIESETDSRDPFPAPGDILTDPRIEALIWDTPYDKRLGDSLCKSKLLEYLPSIIDEWRPAKIQEVLEILRTGRPSATVSDLHLATSVFACSSCTVKALHYPQMFYHRCCHQRSLTSSRSDHCLDVYVPFWFTKRPLGHWMSSTLVYNDSGSQDIKKVIEACNLDPETTTVDDLHLANPLIECLSCKTHGRRHFMRWPYLPIQHMGHSFQVNSFDTEMTQILAREIPSHDRKAICCAHCHETFGLKTFELHAGVLGIDCDTLTTDLLHIRKHLYWNSRAIVPGSSRPFVYVKA</sequence>
<reference evidence="1" key="1">
    <citation type="submission" date="2020-11" db="EMBL/GenBank/DDBJ databases">
        <authorList>
            <consortium name="DOE Joint Genome Institute"/>
            <person name="Ahrendt S."/>
            <person name="Riley R."/>
            <person name="Andreopoulos W."/>
            <person name="Labutti K."/>
            <person name="Pangilinan J."/>
            <person name="Ruiz-Duenas F.J."/>
            <person name="Barrasa J.M."/>
            <person name="Sanchez-Garcia M."/>
            <person name="Camarero S."/>
            <person name="Miyauchi S."/>
            <person name="Serrano A."/>
            <person name="Linde D."/>
            <person name="Babiker R."/>
            <person name="Drula E."/>
            <person name="Ayuso-Fernandez I."/>
            <person name="Pacheco R."/>
            <person name="Padilla G."/>
            <person name="Ferreira P."/>
            <person name="Barriuso J."/>
            <person name="Kellner H."/>
            <person name="Castanera R."/>
            <person name="Alfaro M."/>
            <person name="Ramirez L."/>
            <person name="Pisabarro A.G."/>
            <person name="Kuo A."/>
            <person name="Tritt A."/>
            <person name="Lipzen A."/>
            <person name="He G."/>
            <person name="Yan M."/>
            <person name="Ng V."/>
            <person name="Cullen D."/>
            <person name="Martin F."/>
            <person name="Rosso M.-N."/>
            <person name="Henrissat B."/>
            <person name="Hibbett D."/>
            <person name="Martinez A.T."/>
            <person name="Grigoriev I.V."/>
        </authorList>
    </citation>
    <scope>NUCLEOTIDE SEQUENCE</scope>
    <source>
        <strain evidence="1">AH 40177</strain>
    </source>
</reference>
<dbReference type="EMBL" id="JADNRY010000034">
    <property type="protein sequence ID" value="KAF9071234.1"/>
    <property type="molecule type" value="Genomic_DNA"/>
</dbReference>
<accession>A0A9P5PS28</accession>
<proteinExistence type="predicted"/>
<protein>
    <submittedName>
        <fullName evidence="1">Uncharacterized protein</fullName>
    </submittedName>
</protein>
<keyword evidence="2" id="KW-1185">Reference proteome</keyword>
<evidence type="ECO:0000313" key="2">
    <source>
        <dbReference type="Proteomes" id="UP000772434"/>
    </source>
</evidence>
<evidence type="ECO:0000313" key="1">
    <source>
        <dbReference type="EMBL" id="KAF9071234.1"/>
    </source>
</evidence>
<dbReference type="AlphaFoldDB" id="A0A9P5PS28"/>
<dbReference type="Proteomes" id="UP000772434">
    <property type="component" value="Unassembled WGS sequence"/>
</dbReference>
<dbReference type="OrthoDB" id="2322499at2759"/>
<name>A0A9P5PS28_9AGAR</name>
<gene>
    <name evidence="1" type="ORF">BDP27DRAFT_1446496</name>
</gene>
<organism evidence="1 2">
    <name type="scientific">Rhodocollybia butyracea</name>
    <dbReference type="NCBI Taxonomy" id="206335"/>
    <lineage>
        <taxon>Eukaryota</taxon>
        <taxon>Fungi</taxon>
        <taxon>Dikarya</taxon>
        <taxon>Basidiomycota</taxon>
        <taxon>Agaricomycotina</taxon>
        <taxon>Agaricomycetes</taxon>
        <taxon>Agaricomycetidae</taxon>
        <taxon>Agaricales</taxon>
        <taxon>Marasmiineae</taxon>
        <taxon>Omphalotaceae</taxon>
        <taxon>Rhodocollybia</taxon>
    </lineage>
</organism>